<dbReference type="PANTHER" id="PTHR37984">
    <property type="entry name" value="PROTEIN CBG26694"/>
    <property type="match status" value="1"/>
</dbReference>
<comment type="caution">
    <text evidence="2">The sequence shown here is derived from an EMBL/GenBank/DDBJ whole genome shotgun (WGS) entry which is preliminary data.</text>
</comment>
<dbReference type="Gene3D" id="3.30.420.10">
    <property type="entry name" value="Ribonuclease H-like superfamily/Ribonuclease H"/>
    <property type="match status" value="1"/>
</dbReference>
<evidence type="ECO:0000313" key="2">
    <source>
        <dbReference type="EMBL" id="CAI6344906.1"/>
    </source>
</evidence>
<sequence>MNRKLVIKPIISKDFNERGQVDLVDFQSVPDGKFKWILNQDHSTKFLSLRPLESKRASEVANNLLSIFLTFGAPKILQSDNGREFVNSIINELKELWPDCVIVHGRPRHPQSQGNIERSNQDIENMLRAWMKDNKTKKWSIGLQFVQFQKNSSHHRVIGRSPYKALFGNDPKVGLATSNLPIEILQKLVTEEDLEEIYKEDIQREIEKITVQCNVCGTECCMETDSAEAILCNLCEKNMKIKEARHLGAIGIEKQAEKMLQDSKIKIPTFKVGDCIVIPVPKVDRGPADPANIIGVVIDQKNDLNRIGTEHGVLKGWYGSGNIQSATSNFIDIEQVYKTKEINLKCNSRCHNSQACLNK</sequence>
<dbReference type="AlphaFoldDB" id="A0AAV0VQ78"/>
<dbReference type="SUPFAM" id="SSF53098">
    <property type="entry name" value="Ribonuclease H-like"/>
    <property type="match status" value="1"/>
</dbReference>
<proteinExistence type="predicted"/>
<dbReference type="InterPro" id="IPR036397">
    <property type="entry name" value="RNaseH_sf"/>
</dbReference>
<dbReference type="InterPro" id="IPR001584">
    <property type="entry name" value="Integrase_cat-core"/>
</dbReference>
<protein>
    <recommendedName>
        <fullName evidence="1">Integrase catalytic domain-containing protein</fullName>
    </recommendedName>
</protein>
<reference evidence="2 3" key="1">
    <citation type="submission" date="2023-01" db="EMBL/GenBank/DDBJ databases">
        <authorList>
            <person name="Whitehead M."/>
        </authorList>
    </citation>
    <scope>NUCLEOTIDE SEQUENCE [LARGE SCALE GENOMIC DNA]</scope>
</reference>
<name>A0AAV0VQ78_9HEMI</name>
<dbReference type="PROSITE" id="PS50994">
    <property type="entry name" value="INTEGRASE"/>
    <property type="match status" value="1"/>
</dbReference>
<evidence type="ECO:0000313" key="3">
    <source>
        <dbReference type="Proteomes" id="UP001160148"/>
    </source>
</evidence>
<evidence type="ECO:0000259" key="1">
    <source>
        <dbReference type="PROSITE" id="PS50994"/>
    </source>
</evidence>
<dbReference type="GO" id="GO:0015074">
    <property type="term" value="P:DNA integration"/>
    <property type="evidence" value="ECO:0007669"/>
    <property type="project" value="InterPro"/>
</dbReference>
<dbReference type="InterPro" id="IPR012337">
    <property type="entry name" value="RNaseH-like_sf"/>
</dbReference>
<keyword evidence="3" id="KW-1185">Reference proteome</keyword>
<accession>A0AAV0VQ78</accession>
<dbReference type="EMBL" id="CARXXK010000001">
    <property type="protein sequence ID" value="CAI6344906.1"/>
    <property type="molecule type" value="Genomic_DNA"/>
</dbReference>
<dbReference type="GO" id="GO:0003676">
    <property type="term" value="F:nucleic acid binding"/>
    <property type="evidence" value="ECO:0007669"/>
    <property type="project" value="InterPro"/>
</dbReference>
<dbReference type="PANTHER" id="PTHR37984:SF5">
    <property type="entry name" value="PROTEIN NYNRIN-LIKE"/>
    <property type="match status" value="1"/>
</dbReference>
<gene>
    <name evidence="2" type="ORF">MEUPH1_LOCUS1980</name>
</gene>
<dbReference type="InterPro" id="IPR050951">
    <property type="entry name" value="Retrovirus_Pol_polyprotein"/>
</dbReference>
<feature type="domain" description="Integrase catalytic" evidence="1">
    <location>
        <begin position="5"/>
        <end position="170"/>
    </location>
</feature>
<dbReference type="Proteomes" id="UP001160148">
    <property type="component" value="Unassembled WGS sequence"/>
</dbReference>
<organism evidence="2 3">
    <name type="scientific">Macrosiphum euphorbiae</name>
    <name type="common">potato aphid</name>
    <dbReference type="NCBI Taxonomy" id="13131"/>
    <lineage>
        <taxon>Eukaryota</taxon>
        <taxon>Metazoa</taxon>
        <taxon>Ecdysozoa</taxon>
        <taxon>Arthropoda</taxon>
        <taxon>Hexapoda</taxon>
        <taxon>Insecta</taxon>
        <taxon>Pterygota</taxon>
        <taxon>Neoptera</taxon>
        <taxon>Paraneoptera</taxon>
        <taxon>Hemiptera</taxon>
        <taxon>Sternorrhyncha</taxon>
        <taxon>Aphidomorpha</taxon>
        <taxon>Aphidoidea</taxon>
        <taxon>Aphididae</taxon>
        <taxon>Macrosiphini</taxon>
        <taxon>Macrosiphum</taxon>
    </lineage>
</organism>